<sequence length="153" mass="17298">MTRLKIDDVAKETGLTKRTIRYYEEIGLLEPPTRSEGGVRLYTQENVDRLKKVLLAREVLGFSLQELQHFLAIDTLLASYREGSDGYAVELKKQEELKRVADGLAEQVDMLDLKIHKMEAFRKEMEELLSKVREAIGQPQTASSSGKTPSSGQ</sequence>
<dbReference type="Pfam" id="PF13411">
    <property type="entry name" value="MerR_1"/>
    <property type="match status" value="1"/>
</dbReference>
<feature type="domain" description="HTH merR-type" evidence="3">
    <location>
        <begin position="3"/>
        <end position="73"/>
    </location>
</feature>
<dbReference type="EMBL" id="KR049081">
    <property type="protein sequence ID" value="ALE15282.1"/>
    <property type="molecule type" value="Genomic_DNA"/>
</dbReference>
<dbReference type="InterPro" id="IPR000551">
    <property type="entry name" value="MerR-type_HTH_dom"/>
</dbReference>
<dbReference type="InterPro" id="IPR009061">
    <property type="entry name" value="DNA-bd_dom_put_sf"/>
</dbReference>
<accession>A0A0M3T9G8</accession>
<dbReference type="GO" id="GO:0003700">
    <property type="term" value="F:DNA-binding transcription factor activity"/>
    <property type="evidence" value="ECO:0007669"/>
    <property type="project" value="InterPro"/>
</dbReference>
<organism evidence="4">
    <name type="scientific">Niallia circulans</name>
    <name type="common">Bacillus circulans</name>
    <dbReference type="NCBI Taxonomy" id="1397"/>
    <lineage>
        <taxon>Bacteria</taxon>
        <taxon>Bacillati</taxon>
        <taxon>Bacillota</taxon>
        <taxon>Bacilli</taxon>
        <taxon>Bacillales</taxon>
        <taxon>Bacillaceae</taxon>
        <taxon>Niallia</taxon>
    </lineage>
</organism>
<keyword evidence="1" id="KW-0238">DNA-binding</keyword>
<name>A0A0M3T9G8_NIACI</name>
<dbReference type="PROSITE" id="PS50937">
    <property type="entry name" value="HTH_MERR_2"/>
    <property type="match status" value="1"/>
</dbReference>
<protein>
    <submittedName>
        <fullName evidence="4">MerR family transcriptional regulator</fullName>
    </submittedName>
</protein>
<dbReference type="AlphaFoldDB" id="A0A0M3T9G8"/>
<evidence type="ECO:0000259" key="3">
    <source>
        <dbReference type="PROSITE" id="PS50937"/>
    </source>
</evidence>
<evidence type="ECO:0000313" key="4">
    <source>
        <dbReference type="EMBL" id="ALE15282.1"/>
    </source>
</evidence>
<feature type="region of interest" description="Disordered" evidence="2">
    <location>
        <begin position="133"/>
        <end position="153"/>
    </location>
</feature>
<dbReference type="PRINTS" id="PR00040">
    <property type="entry name" value="HTHMERR"/>
</dbReference>
<dbReference type="PANTHER" id="PTHR30204">
    <property type="entry name" value="REDOX-CYCLING DRUG-SENSING TRANSCRIPTIONAL ACTIVATOR SOXR"/>
    <property type="match status" value="1"/>
</dbReference>
<dbReference type="SUPFAM" id="SSF46955">
    <property type="entry name" value="Putative DNA-binding domain"/>
    <property type="match status" value="1"/>
</dbReference>
<dbReference type="PANTHER" id="PTHR30204:SF58">
    <property type="entry name" value="HTH-TYPE TRANSCRIPTIONAL REGULATOR YFMP"/>
    <property type="match status" value="1"/>
</dbReference>
<evidence type="ECO:0000256" key="1">
    <source>
        <dbReference type="ARBA" id="ARBA00023125"/>
    </source>
</evidence>
<proteinExistence type="predicted"/>
<dbReference type="SMART" id="SM00422">
    <property type="entry name" value="HTH_MERR"/>
    <property type="match status" value="1"/>
</dbReference>
<evidence type="ECO:0000256" key="2">
    <source>
        <dbReference type="SAM" id="MobiDB-lite"/>
    </source>
</evidence>
<dbReference type="InterPro" id="IPR047057">
    <property type="entry name" value="MerR_fam"/>
</dbReference>
<dbReference type="SMR" id="A0A0M3T9G8"/>
<dbReference type="GO" id="GO:0003677">
    <property type="term" value="F:DNA binding"/>
    <property type="evidence" value="ECO:0007669"/>
    <property type="project" value="UniProtKB-KW"/>
</dbReference>
<feature type="compositionally biased region" description="Polar residues" evidence="2">
    <location>
        <begin position="138"/>
        <end position="153"/>
    </location>
</feature>
<dbReference type="Gene3D" id="1.10.1660.10">
    <property type="match status" value="1"/>
</dbReference>
<reference evidence="4" key="1">
    <citation type="submission" date="2015-03" db="EMBL/GenBank/DDBJ databases">
        <title>MerR family transcriptional regulator and major facilitator transporter of Bacillus circulans.</title>
        <authorList>
            <person name="Aboshanab K.M."/>
            <person name="Elshafey M.M."/>
        </authorList>
    </citation>
    <scope>NUCLEOTIDE SEQUENCE</scope>
    <source>
        <strain evidence="4">ATCC 21558</strain>
    </source>
</reference>